<protein>
    <submittedName>
        <fullName evidence="1">Uncharacterized protein</fullName>
    </submittedName>
</protein>
<sequence>MSDGPKLVNLGDKEKDEFAGALASAVRQMDHWRQLVAVIAERRRIAFDAYVAAGFTEQQALDLVKTHE</sequence>
<dbReference type="Proteomes" id="UP001209755">
    <property type="component" value="Unassembled WGS sequence"/>
</dbReference>
<dbReference type="RefSeq" id="WP_264603307.1">
    <property type="nucleotide sequence ID" value="NZ_JAOQNS010000014.1"/>
</dbReference>
<evidence type="ECO:0000313" key="2">
    <source>
        <dbReference type="Proteomes" id="UP001209755"/>
    </source>
</evidence>
<gene>
    <name evidence="1" type="ORF">M2319_004088</name>
</gene>
<keyword evidence="2" id="KW-1185">Reference proteome</keyword>
<organism evidence="1 2">
    <name type="scientific">Rhodobium gokarnense</name>
    <dbReference type="NCBI Taxonomy" id="364296"/>
    <lineage>
        <taxon>Bacteria</taxon>
        <taxon>Pseudomonadati</taxon>
        <taxon>Pseudomonadota</taxon>
        <taxon>Alphaproteobacteria</taxon>
        <taxon>Hyphomicrobiales</taxon>
        <taxon>Rhodobiaceae</taxon>
        <taxon>Rhodobium</taxon>
    </lineage>
</organism>
<proteinExistence type="predicted"/>
<reference evidence="2" key="1">
    <citation type="submission" date="2023-07" db="EMBL/GenBank/DDBJ databases">
        <title>Genome sequencing of Purple Non-Sulfur Bacteria from various extreme environments.</title>
        <authorList>
            <person name="Mayer M."/>
        </authorList>
    </citation>
    <scope>NUCLEOTIDE SEQUENCE [LARGE SCALE GENOMIC DNA]</scope>
    <source>
        <strain evidence="2">DSM 17935</strain>
    </source>
</reference>
<evidence type="ECO:0000313" key="1">
    <source>
        <dbReference type="EMBL" id="MCW2309729.1"/>
    </source>
</evidence>
<accession>A0ABT3HH54</accession>
<dbReference type="EMBL" id="JAOQNS010000014">
    <property type="protein sequence ID" value="MCW2309729.1"/>
    <property type="molecule type" value="Genomic_DNA"/>
</dbReference>
<comment type="caution">
    <text evidence="1">The sequence shown here is derived from an EMBL/GenBank/DDBJ whole genome shotgun (WGS) entry which is preliminary data.</text>
</comment>
<name>A0ABT3HH54_9HYPH</name>